<dbReference type="REBASE" id="23124">
    <property type="entry name" value="M.MpaSORF2216P"/>
</dbReference>
<dbReference type="GO" id="GO:0003677">
    <property type="term" value="F:DNA binding"/>
    <property type="evidence" value="ECO:0007669"/>
    <property type="project" value="UniProtKB-KW"/>
</dbReference>
<dbReference type="STRING" id="304371.MCP_2216"/>
<comment type="catalytic activity">
    <reaction evidence="7 8">
        <text>a 2'-deoxycytidine in DNA + S-adenosyl-L-methionine = an N(4)-methyl-2'-deoxycytidine in DNA + S-adenosyl-L-homocysteine + H(+)</text>
        <dbReference type="Rhea" id="RHEA:16857"/>
        <dbReference type="Rhea" id="RHEA-COMP:11369"/>
        <dbReference type="Rhea" id="RHEA-COMP:13674"/>
        <dbReference type="ChEBI" id="CHEBI:15378"/>
        <dbReference type="ChEBI" id="CHEBI:57856"/>
        <dbReference type="ChEBI" id="CHEBI:59789"/>
        <dbReference type="ChEBI" id="CHEBI:85452"/>
        <dbReference type="ChEBI" id="CHEBI:137933"/>
        <dbReference type="EC" id="2.1.1.113"/>
    </reaction>
</comment>
<keyword evidence="4 8" id="KW-0949">S-adenosyl-L-methionine</keyword>
<dbReference type="EC" id="2.1.1.113" evidence="8"/>
<feature type="domain" description="DNA methylase N-4/N-6" evidence="10">
    <location>
        <begin position="72"/>
        <end position="287"/>
    </location>
</feature>
<sequence>MKSKTGGTKTSSFGSSGRENHDSSIFYNSRLYSDYKIDKTIDFTEYAIPSNNLDKIFCKSSEHMEELPDNSVHLMVTSPPYNVGKEYDENLSLKEYLDFLANVWRDVYRVLVPGGRVCLNVANLGRKPYLPLHSFIIKDMLDIGFLMRGEIIWNKASSAGGSTAWGSFQSASNPTLRDVHEYIMIFSKQSFSRNNDCNKKSSITKEEFLEYTKSIWSFKSESATKIGHPAPYPIELPLRCIKLYTFEDDIILDPFMGSGTTAIAALQVNRHFVGYDIDKDYIAVAEKRIKKYRDSLKQTILKGLE</sequence>
<keyword evidence="3" id="KW-0808">Transferase</keyword>
<dbReference type="Proteomes" id="UP000001882">
    <property type="component" value="Chromosome"/>
</dbReference>
<dbReference type="PROSITE" id="PS00093">
    <property type="entry name" value="N4_MTASE"/>
    <property type="match status" value="1"/>
</dbReference>
<dbReference type="RefSeq" id="WP_012900962.1">
    <property type="nucleotide sequence ID" value="NC_013665.1"/>
</dbReference>
<dbReference type="InParanoid" id="D1Z0R6"/>
<dbReference type="eggNOG" id="arCOG00115">
    <property type="taxonomic scope" value="Archaea"/>
</dbReference>
<evidence type="ECO:0000256" key="7">
    <source>
        <dbReference type="ARBA" id="ARBA00049120"/>
    </source>
</evidence>
<accession>D1Z0R6</accession>
<evidence type="ECO:0000313" key="12">
    <source>
        <dbReference type="Proteomes" id="UP000001882"/>
    </source>
</evidence>
<dbReference type="OrthoDB" id="38200at2157"/>
<dbReference type="InterPro" id="IPR029063">
    <property type="entry name" value="SAM-dependent_MTases_sf"/>
</dbReference>
<feature type="compositionally biased region" description="Low complexity" evidence="9">
    <location>
        <begin position="1"/>
        <end position="17"/>
    </location>
</feature>
<dbReference type="GO" id="GO:0008170">
    <property type="term" value="F:N-methyltransferase activity"/>
    <property type="evidence" value="ECO:0007669"/>
    <property type="project" value="InterPro"/>
</dbReference>
<keyword evidence="12" id="KW-1185">Reference proteome</keyword>
<dbReference type="KEGG" id="mpd:MCP_2216"/>
<gene>
    <name evidence="11" type="ordered locus">MCP_2216</name>
</gene>
<dbReference type="PANTHER" id="PTHR13370:SF24">
    <property type="entry name" value="TYPE III RESTRICTION-MODIFICATION ENZYME STYLTI MOD SUBUNIT"/>
    <property type="match status" value="1"/>
</dbReference>
<keyword evidence="5 8" id="KW-0680">Restriction system</keyword>
<reference evidence="11 12" key="2">
    <citation type="journal article" date="2008" name="Int. J. Syst. Evol. Microbiol.">
        <title>Methanocella paludicola gen. nov., sp. nov., a methane-producing archaeon, the first isolate of the lineage 'Rice Cluster I', and proposal of the new archaeal order Methanocellales ord. nov.</title>
        <authorList>
            <person name="Sakai S."/>
            <person name="Imachi H."/>
            <person name="Hanada S."/>
            <person name="Ohashi A."/>
            <person name="Harada H."/>
            <person name="Kamagata Y."/>
        </authorList>
    </citation>
    <scope>NUCLEOTIDE SEQUENCE [LARGE SCALE GENOMIC DNA]</scope>
    <source>
        <strain evidence="12">DSM 17711 / JCM 13418 / NBRC 101707 / SANAE</strain>
    </source>
</reference>
<dbReference type="GO" id="GO:0032259">
    <property type="term" value="P:methylation"/>
    <property type="evidence" value="ECO:0007669"/>
    <property type="project" value="UniProtKB-KW"/>
</dbReference>
<evidence type="ECO:0000259" key="10">
    <source>
        <dbReference type="Pfam" id="PF01555"/>
    </source>
</evidence>
<evidence type="ECO:0000256" key="1">
    <source>
        <dbReference type="ARBA" id="ARBA00010203"/>
    </source>
</evidence>
<organism evidence="11 12">
    <name type="scientific">Methanocella paludicola (strain DSM 17711 / JCM 13418 / NBRC 101707 / SANAE)</name>
    <dbReference type="NCBI Taxonomy" id="304371"/>
    <lineage>
        <taxon>Archaea</taxon>
        <taxon>Methanobacteriati</taxon>
        <taxon>Methanobacteriota</taxon>
        <taxon>Stenosarchaea group</taxon>
        <taxon>Methanomicrobia</taxon>
        <taxon>Methanocellales</taxon>
        <taxon>Methanocellaceae</taxon>
        <taxon>Methanocella</taxon>
    </lineage>
</organism>
<evidence type="ECO:0000256" key="3">
    <source>
        <dbReference type="ARBA" id="ARBA00022679"/>
    </source>
</evidence>
<dbReference type="InterPro" id="IPR017985">
    <property type="entry name" value="MeTrfase_CN4_CS"/>
</dbReference>
<dbReference type="InterPro" id="IPR001091">
    <property type="entry name" value="RM_Methyltransferase"/>
</dbReference>
<dbReference type="PATRIC" id="fig|304371.9.peg.2255"/>
<name>D1Z0R6_METPS</name>
<evidence type="ECO:0000256" key="4">
    <source>
        <dbReference type="ARBA" id="ARBA00022691"/>
    </source>
</evidence>
<reference evidence="11 12" key="1">
    <citation type="journal article" date="2007" name="Appl. Environ. Microbiol.">
        <title>Isolation of key methanogens for global methane emission from rice paddy fields: a novel isolate affiliated with the clone cluster rice cluster I.</title>
        <authorList>
            <person name="Sakai S."/>
            <person name="Imachi H."/>
            <person name="Sekiguchi Y."/>
            <person name="Ohashi A."/>
            <person name="Harada H."/>
            <person name="Kamagata Y."/>
        </authorList>
    </citation>
    <scope>NUCLEOTIDE SEQUENCE [LARGE SCALE GENOMIC DNA]</scope>
    <source>
        <strain evidence="12">DSM 17711 / JCM 13418 / NBRC 101707 / SANAE</strain>
    </source>
</reference>
<dbReference type="PANTHER" id="PTHR13370">
    <property type="entry name" value="RNA METHYLASE-RELATED"/>
    <property type="match status" value="1"/>
</dbReference>
<dbReference type="AlphaFoldDB" id="D1Z0R6"/>
<dbReference type="Pfam" id="PF01555">
    <property type="entry name" value="N6_N4_Mtase"/>
    <property type="match status" value="1"/>
</dbReference>
<keyword evidence="6" id="KW-0238">DNA-binding</keyword>
<dbReference type="Gene3D" id="3.40.50.150">
    <property type="entry name" value="Vaccinia Virus protein VP39"/>
    <property type="match status" value="1"/>
</dbReference>
<dbReference type="GO" id="GO:0009307">
    <property type="term" value="P:DNA restriction-modification system"/>
    <property type="evidence" value="ECO:0007669"/>
    <property type="project" value="UniProtKB-KW"/>
</dbReference>
<keyword evidence="2 8" id="KW-0489">Methyltransferase</keyword>
<evidence type="ECO:0000256" key="6">
    <source>
        <dbReference type="ARBA" id="ARBA00023125"/>
    </source>
</evidence>
<dbReference type="GO" id="GO:0005737">
    <property type="term" value="C:cytoplasm"/>
    <property type="evidence" value="ECO:0007669"/>
    <property type="project" value="TreeGrafter"/>
</dbReference>
<evidence type="ECO:0000256" key="2">
    <source>
        <dbReference type="ARBA" id="ARBA00022603"/>
    </source>
</evidence>
<dbReference type="SMR" id="D1Z0R6"/>
<protein>
    <recommendedName>
        <fullName evidence="8">Type II methyltransferase</fullName>
        <ecNumber evidence="8">2.1.1.113</ecNumber>
    </recommendedName>
    <alternativeName>
        <fullName evidence="8">N-4 cytosine-specific methyltransferase</fullName>
    </alternativeName>
</protein>
<dbReference type="InterPro" id="IPR002941">
    <property type="entry name" value="DNA_methylase_N4/N6"/>
</dbReference>
<dbReference type="SUPFAM" id="SSF53335">
    <property type="entry name" value="S-adenosyl-L-methionine-dependent methyltransferases"/>
    <property type="match status" value="1"/>
</dbReference>
<dbReference type="PRINTS" id="PR00508">
    <property type="entry name" value="S21N4MTFRASE"/>
</dbReference>
<feature type="region of interest" description="Disordered" evidence="9">
    <location>
        <begin position="1"/>
        <end position="20"/>
    </location>
</feature>
<comment type="similarity">
    <text evidence="1">Belongs to the N(4)/N(6)-methyltransferase family. N(4) subfamily.</text>
</comment>
<dbReference type="GO" id="GO:0015667">
    <property type="term" value="F:site-specific DNA-methyltransferase (cytosine-N4-specific) activity"/>
    <property type="evidence" value="ECO:0007669"/>
    <property type="project" value="UniProtKB-EC"/>
</dbReference>
<evidence type="ECO:0000256" key="8">
    <source>
        <dbReference type="RuleBase" id="RU362026"/>
    </source>
</evidence>
<dbReference type="GeneID" id="8682061"/>
<evidence type="ECO:0000256" key="5">
    <source>
        <dbReference type="ARBA" id="ARBA00022747"/>
    </source>
</evidence>
<dbReference type="EMBL" id="AP011532">
    <property type="protein sequence ID" value="BAI62288.1"/>
    <property type="molecule type" value="Genomic_DNA"/>
</dbReference>
<proteinExistence type="inferred from homology"/>
<reference evidence="12" key="3">
    <citation type="journal article" date="2011" name="PLoS ONE">
        <title>Genome sequence of a mesophilic hydrogenotrophic methanogen Methanocella paludicola, the first cultivated representative of the order Methanocellales.</title>
        <authorList>
            <person name="Sakai S."/>
            <person name="Takaki Y."/>
            <person name="Shimamura S."/>
            <person name="Sekine M."/>
            <person name="Tajima T."/>
            <person name="Kosugi H."/>
            <person name="Ichikawa N."/>
            <person name="Tasumi E."/>
            <person name="Hiraki A.T."/>
            <person name="Shimizu A."/>
            <person name="Kato Y."/>
            <person name="Nishiko R."/>
            <person name="Mori K."/>
            <person name="Fujita N."/>
            <person name="Imachi H."/>
            <person name="Takai K."/>
        </authorList>
    </citation>
    <scope>NUCLEOTIDE SEQUENCE [LARGE SCALE GENOMIC DNA]</scope>
    <source>
        <strain evidence="12">DSM 17711 / JCM 13418 / NBRC 101707 / SANAE</strain>
    </source>
</reference>
<evidence type="ECO:0000256" key="9">
    <source>
        <dbReference type="SAM" id="MobiDB-lite"/>
    </source>
</evidence>
<evidence type="ECO:0000313" key="11">
    <source>
        <dbReference type="EMBL" id="BAI62288.1"/>
    </source>
</evidence>